<gene>
    <name evidence="1" type="ORF">HMPREF9943_01668</name>
</gene>
<proteinExistence type="predicted"/>
<protein>
    <submittedName>
        <fullName evidence="1">Uncharacterized protein</fullName>
    </submittedName>
</protein>
<name>M2Q004_9FIRM</name>
<evidence type="ECO:0000313" key="2">
    <source>
        <dbReference type="Proteomes" id="UP000011758"/>
    </source>
</evidence>
<keyword evidence="2" id="KW-1185">Reference proteome</keyword>
<dbReference type="BioCyc" id="ECAT999415-HMP:GTTI-1729-MONOMER"/>
<dbReference type="AlphaFoldDB" id="M2Q004"/>
<evidence type="ECO:0000313" key="1">
    <source>
        <dbReference type="EMBL" id="EMD16265.1"/>
    </source>
</evidence>
<dbReference type="EMBL" id="AGEJ01000024">
    <property type="protein sequence ID" value="EMD16265.1"/>
    <property type="molecule type" value="Genomic_DNA"/>
</dbReference>
<dbReference type="eggNOG" id="ENOG502ZIBC">
    <property type="taxonomic scope" value="Bacteria"/>
</dbReference>
<dbReference type="RefSeq" id="WP_004803994.1">
    <property type="nucleotide sequence ID" value="NZ_KB446649.1"/>
</dbReference>
<reference evidence="1 2" key="1">
    <citation type="submission" date="2013-02" db="EMBL/GenBank/DDBJ databases">
        <title>The Genome Sequence of Lactobacillus catenaformis F0143.</title>
        <authorList>
            <consortium name="The Broad Institute Genome Sequencing Platform"/>
            <person name="Earl A."/>
            <person name="Ward D."/>
            <person name="Feldgarden M."/>
            <person name="Gevers D."/>
            <person name="Izard J."/>
            <person name="Blanton J.M."/>
            <person name="Mathney J."/>
            <person name="Dewhirst F.E."/>
            <person name="Young S.K."/>
            <person name="Zeng Q."/>
            <person name="Gargeya S."/>
            <person name="Fitzgerald M."/>
            <person name="Haas B."/>
            <person name="Abouelleil A."/>
            <person name="Alvarado L."/>
            <person name="Arachchi H.M."/>
            <person name="Berlin A."/>
            <person name="Chapman S.B."/>
            <person name="Gearin G."/>
            <person name="Goldberg J."/>
            <person name="Griggs A."/>
            <person name="Gujja S."/>
            <person name="Hansen M."/>
            <person name="Heiman D."/>
            <person name="Howarth C."/>
            <person name="Larimer J."/>
            <person name="Lui A."/>
            <person name="MacDonald P.J.P."/>
            <person name="McCowen C."/>
            <person name="Montmayeur A."/>
            <person name="Murphy C."/>
            <person name="Neiman D."/>
            <person name="Pearson M."/>
            <person name="Priest M."/>
            <person name="Roberts A."/>
            <person name="Saif S."/>
            <person name="Shea T."/>
            <person name="Sisk P."/>
            <person name="Stolte C."/>
            <person name="Sykes S."/>
            <person name="Wortman J."/>
            <person name="Nusbaum C."/>
            <person name="Birren B."/>
        </authorList>
    </citation>
    <scope>NUCLEOTIDE SEQUENCE [LARGE SCALE GENOMIC DNA]</scope>
    <source>
        <strain evidence="1 2">OT 569</strain>
    </source>
</reference>
<dbReference type="STRING" id="999415.HMPREF9943_01668"/>
<accession>M2Q004</accession>
<comment type="caution">
    <text evidence="1">The sequence shown here is derived from an EMBL/GenBank/DDBJ whole genome shotgun (WGS) entry which is preliminary data.</text>
</comment>
<organism evidence="1 2">
    <name type="scientific">Eggerthia catenaformis OT 569 = DSM 20559</name>
    <dbReference type="NCBI Taxonomy" id="999415"/>
    <lineage>
        <taxon>Bacteria</taxon>
        <taxon>Bacillati</taxon>
        <taxon>Bacillota</taxon>
        <taxon>Erysipelotrichia</taxon>
        <taxon>Erysipelotrichales</taxon>
        <taxon>Coprobacillaceae</taxon>
        <taxon>Eggerthia</taxon>
    </lineage>
</organism>
<sequence>MNFYNPQVKMMFDLYHELNTGECNDNLDGFKKRLGANGIKVINIIIDYLNELEHLDYTYQTIDYLENDLKILFNKQSKKYILSKNADLLKKTIAAYFMIMALNNHSKQLIIKKTDHNLSWALHYSCLIDNHDFLTLIHGYKQQDNSLVFDLTALNKAYYSITQVSLNYDFLTLKQPL</sequence>
<dbReference type="Proteomes" id="UP000011758">
    <property type="component" value="Unassembled WGS sequence"/>
</dbReference>